<feature type="domain" description="RNA polymerase sigma-70 region 2" evidence="5">
    <location>
        <begin position="12"/>
        <end position="78"/>
    </location>
</feature>
<dbReference type="Pfam" id="PF04542">
    <property type="entry name" value="Sigma70_r2"/>
    <property type="match status" value="1"/>
</dbReference>
<sequence length="170" mass="19732">MSWTYEQHLADFYRQHHSWLQQLLRRRAGCSETAADLAQDTFLRLLSRDEDLSRIDSPRAYLTRIAQGLLANHWRRRDIEQAYLDALSRQPEALAPSPEVHHLIVETLYRLDAALRDLPEQVRQAFLLSRLEGVRYADIAAEFGVSERMVKKYIARAMLQCLQADLDLAA</sequence>
<dbReference type="Proteomes" id="UP000218765">
    <property type="component" value="Chromosome"/>
</dbReference>
<keyword evidence="7" id="KW-0240">DNA-directed RNA polymerase</keyword>
<dbReference type="InterPro" id="IPR036388">
    <property type="entry name" value="WH-like_DNA-bd_sf"/>
</dbReference>
<dbReference type="GO" id="GO:0003677">
    <property type="term" value="F:DNA binding"/>
    <property type="evidence" value="ECO:0007669"/>
    <property type="project" value="InterPro"/>
</dbReference>
<evidence type="ECO:0000259" key="5">
    <source>
        <dbReference type="Pfam" id="PF04542"/>
    </source>
</evidence>
<organism evidence="7 8">
    <name type="scientific">Thiohalobacter thiocyanaticus</name>
    <dbReference type="NCBI Taxonomy" id="585455"/>
    <lineage>
        <taxon>Bacteria</taxon>
        <taxon>Pseudomonadati</taxon>
        <taxon>Pseudomonadota</taxon>
        <taxon>Gammaproteobacteria</taxon>
        <taxon>Thiohalobacterales</taxon>
        <taxon>Thiohalobacteraceae</taxon>
        <taxon>Thiohalobacter</taxon>
    </lineage>
</organism>
<dbReference type="InterPro" id="IPR013249">
    <property type="entry name" value="RNA_pol_sigma70_r4_t2"/>
</dbReference>
<dbReference type="SUPFAM" id="SSF88659">
    <property type="entry name" value="Sigma3 and sigma4 domains of RNA polymerase sigma factors"/>
    <property type="match status" value="1"/>
</dbReference>
<dbReference type="PANTHER" id="PTHR43133:SF63">
    <property type="entry name" value="RNA POLYMERASE SIGMA FACTOR FECI-RELATED"/>
    <property type="match status" value="1"/>
</dbReference>
<evidence type="ECO:0000313" key="7">
    <source>
        <dbReference type="EMBL" id="BAZ93538.1"/>
    </source>
</evidence>
<dbReference type="InterPro" id="IPR013325">
    <property type="entry name" value="RNA_pol_sigma_r2"/>
</dbReference>
<dbReference type="Gene3D" id="1.10.10.10">
    <property type="entry name" value="Winged helix-like DNA-binding domain superfamily/Winged helix DNA-binding domain"/>
    <property type="match status" value="1"/>
</dbReference>
<feature type="domain" description="RNA polymerase sigma factor 70 region 4 type 2" evidence="6">
    <location>
        <begin position="110"/>
        <end position="161"/>
    </location>
</feature>
<evidence type="ECO:0000256" key="1">
    <source>
        <dbReference type="ARBA" id="ARBA00010641"/>
    </source>
</evidence>
<dbReference type="Pfam" id="PF08281">
    <property type="entry name" value="Sigma70_r4_2"/>
    <property type="match status" value="1"/>
</dbReference>
<dbReference type="PANTHER" id="PTHR43133">
    <property type="entry name" value="RNA POLYMERASE ECF-TYPE SIGMA FACTO"/>
    <property type="match status" value="1"/>
</dbReference>
<evidence type="ECO:0000313" key="8">
    <source>
        <dbReference type="Proteomes" id="UP000218765"/>
    </source>
</evidence>
<keyword evidence="4" id="KW-0804">Transcription</keyword>
<dbReference type="GO" id="GO:0006352">
    <property type="term" value="P:DNA-templated transcription initiation"/>
    <property type="evidence" value="ECO:0007669"/>
    <property type="project" value="InterPro"/>
</dbReference>
<dbReference type="InterPro" id="IPR039425">
    <property type="entry name" value="RNA_pol_sigma-70-like"/>
</dbReference>
<protein>
    <submittedName>
        <fullName evidence="7">DNA-directed RNA polymerase</fullName>
    </submittedName>
</protein>
<dbReference type="RefSeq" id="WP_096365568.1">
    <property type="nucleotide sequence ID" value="NZ_AP018052.1"/>
</dbReference>
<dbReference type="OrthoDB" id="9783733at2"/>
<dbReference type="InterPro" id="IPR013324">
    <property type="entry name" value="RNA_pol_sigma_r3/r4-like"/>
</dbReference>
<dbReference type="GO" id="GO:0000428">
    <property type="term" value="C:DNA-directed RNA polymerase complex"/>
    <property type="evidence" value="ECO:0007669"/>
    <property type="project" value="UniProtKB-KW"/>
</dbReference>
<dbReference type="EMBL" id="AP018052">
    <property type="protein sequence ID" value="BAZ93538.1"/>
    <property type="molecule type" value="Genomic_DNA"/>
</dbReference>
<dbReference type="AlphaFoldDB" id="A0A1Z4VQD9"/>
<dbReference type="GO" id="GO:0016987">
    <property type="term" value="F:sigma factor activity"/>
    <property type="evidence" value="ECO:0007669"/>
    <property type="project" value="UniProtKB-KW"/>
</dbReference>
<dbReference type="SUPFAM" id="SSF88946">
    <property type="entry name" value="Sigma2 domain of RNA polymerase sigma factors"/>
    <property type="match status" value="1"/>
</dbReference>
<name>A0A1Z4VQD9_9GAMM</name>
<evidence type="ECO:0000259" key="6">
    <source>
        <dbReference type="Pfam" id="PF08281"/>
    </source>
</evidence>
<dbReference type="InterPro" id="IPR014284">
    <property type="entry name" value="RNA_pol_sigma-70_dom"/>
</dbReference>
<keyword evidence="3" id="KW-0731">Sigma factor</keyword>
<dbReference type="InterPro" id="IPR007627">
    <property type="entry name" value="RNA_pol_sigma70_r2"/>
</dbReference>
<evidence type="ECO:0000256" key="2">
    <source>
        <dbReference type="ARBA" id="ARBA00023015"/>
    </source>
</evidence>
<reference evidence="7 8" key="1">
    <citation type="submission" date="2017-05" db="EMBL/GenBank/DDBJ databases">
        <title>Thiocyanate degradation by Thiohalobacter thiocyanaticus FOKN1.</title>
        <authorList>
            <person name="Oshiki M."/>
            <person name="Fukushima T."/>
            <person name="Kawano S."/>
            <person name="Nakagawa J."/>
        </authorList>
    </citation>
    <scope>NUCLEOTIDE SEQUENCE [LARGE SCALE GENOMIC DNA]</scope>
    <source>
        <strain evidence="7 8">FOKN1</strain>
    </source>
</reference>
<comment type="similarity">
    <text evidence="1">Belongs to the sigma-70 factor family. ECF subfamily.</text>
</comment>
<evidence type="ECO:0000256" key="3">
    <source>
        <dbReference type="ARBA" id="ARBA00023082"/>
    </source>
</evidence>
<gene>
    <name evidence="7" type="ORF">FOKN1_1139</name>
</gene>
<evidence type="ECO:0000256" key="4">
    <source>
        <dbReference type="ARBA" id="ARBA00023163"/>
    </source>
</evidence>
<keyword evidence="2" id="KW-0805">Transcription regulation</keyword>
<accession>A0A1Z4VQD9</accession>
<dbReference type="KEGG" id="ttc:FOKN1_1139"/>
<proteinExistence type="inferred from homology"/>
<dbReference type="NCBIfam" id="TIGR02937">
    <property type="entry name" value="sigma70-ECF"/>
    <property type="match status" value="1"/>
</dbReference>
<dbReference type="Gene3D" id="1.10.1740.10">
    <property type="match status" value="1"/>
</dbReference>
<keyword evidence="8" id="KW-1185">Reference proteome</keyword>